<feature type="region of interest" description="Disordered" evidence="1">
    <location>
        <begin position="1"/>
        <end position="24"/>
    </location>
</feature>
<dbReference type="InParanoid" id="A0A409YH36"/>
<dbReference type="SUPFAM" id="SSF52047">
    <property type="entry name" value="RNI-like"/>
    <property type="match status" value="1"/>
</dbReference>
<evidence type="ECO:0000313" key="3">
    <source>
        <dbReference type="Proteomes" id="UP000284842"/>
    </source>
</evidence>
<proteinExistence type="predicted"/>
<sequence length="399" mass="46067">MPPRTRSNRQALTQTEHMRASGRPINSTGFAALPNEIYCEIALYIPGVSVSCHSVEEHQEITRKDASSDKALRPVFQRYLWQTIEVFDSFRLVDGRRLPAWHKRVLMGSDNVKLKLYAQELLRQLEVVTVRDPTLAQHVHNLNVLLPSYSSVAVYQELLRSIKLLPNLNTVRLSYPNRDGLDWKTILKNLPNDFPQIQHAYVDKCTIPFTSMCPNLTTLSFVSQVKALSPDDLRFSQASWDWQWISERVALSVTVLGVIPFHYRMYEALKRFRNLQDISLDCSLAKHFVSPSPPPRRNWNQKKCVYNLWEDFKQLRIIRFNAQHFYHDHTLHIIELPVPDAGIIAEWVGWAEDTLRRVQKHDKQTKMIYLTVQGGSRTVHLLEPGKDAQVLSVSALAPI</sequence>
<gene>
    <name evidence="2" type="ORF">CVT24_011664</name>
</gene>
<evidence type="ECO:0000313" key="2">
    <source>
        <dbReference type="EMBL" id="PPR02320.1"/>
    </source>
</evidence>
<name>A0A409YH36_9AGAR</name>
<reference evidence="2 3" key="1">
    <citation type="journal article" date="2018" name="Evol. Lett.">
        <title>Horizontal gene cluster transfer increased hallucinogenic mushroom diversity.</title>
        <authorList>
            <person name="Reynolds H.T."/>
            <person name="Vijayakumar V."/>
            <person name="Gluck-Thaler E."/>
            <person name="Korotkin H.B."/>
            <person name="Matheny P.B."/>
            <person name="Slot J.C."/>
        </authorList>
    </citation>
    <scope>NUCLEOTIDE SEQUENCE [LARGE SCALE GENOMIC DNA]</scope>
    <source>
        <strain evidence="2 3">2629</strain>
    </source>
</reference>
<protein>
    <submittedName>
        <fullName evidence="2">Uncharacterized protein</fullName>
    </submittedName>
</protein>
<dbReference type="EMBL" id="NHTK01001176">
    <property type="protein sequence ID" value="PPR02320.1"/>
    <property type="molecule type" value="Genomic_DNA"/>
</dbReference>
<dbReference type="Proteomes" id="UP000284842">
    <property type="component" value="Unassembled WGS sequence"/>
</dbReference>
<keyword evidence="3" id="KW-1185">Reference proteome</keyword>
<evidence type="ECO:0000256" key="1">
    <source>
        <dbReference type="SAM" id="MobiDB-lite"/>
    </source>
</evidence>
<dbReference type="OrthoDB" id="2891411at2759"/>
<dbReference type="AlphaFoldDB" id="A0A409YH36"/>
<organism evidence="2 3">
    <name type="scientific">Panaeolus cyanescens</name>
    <dbReference type="NCBI Taxonomy" id="181874"/>
    <lineage>
        <taxon>Eukaryota</taxon>
        <taxon>Fungi</taxon>
        <taxon>Dikarya</taxon>
        <taxon>Basidiomycota</taxon>
        <taxon>Agaricomycotina</taxon>
        <taxon>Agaricomycetes</taxon>
        <taxon>Agaricomycetidae</taxon>
        <taxon>Agaricales</taxon>
        <taxon>Agaricineae</taxon>
        <taxon>Galeropsidaceae</taxon>
        <taxon>Panaeolus</taxon>
    </lineage>
</organism>
<accession>A0A409YH36</accession>
<comment type="caution">
    <text evidence="2">The sequence shown here is derived from an EMBL/GenBank/DDBJ whole genome shotgun (WGS) entry which is preliminary data.</text>
</comment>